<evidence type="ECO:0000313" key="1">
    <source>
        <dbReference type="EMBL" id="BBA98325.1"/>
    </source>
</evidence>
<dbReference type="KEGG" id="arev:RVR_4464"/>
<dbReference type="Proteomes" id="UP000595703">
    <property type="component" value="Chromosome"/>
</dbReference>
<keyword evidence="2" id="KW-1185">Reference proteome</keyword>
<protein>
    <submittedName>
        <fullName evidence="1">Uncharacterized protein</fullName>
    </submittedName>
</protein>
<organism evidence="1 2">
    <name type="scientific">Actinacidiphila reveromycinica</name>
    <dbReference type="NCBI Taxonomy" id="659352"/>
    <lineage>
        <taxon>Bacteria</taxon>
        <taxon>Bacillati</taxon>
        <taxon>Actinomycetota</taxon>
        <taxon>Actinomycetes</taxon>
        <taxon>Kitasatosporales</taxon>
        <taxon>Streptomycetaceae</taxon>
        <taxon>Actinacidiphila</taxon>
    </lineage>
</organism>
<sequence length="97" mass="10433">MATTTATTRKPITPTALTADELADFLVEQVIPLRALFHSGNPDTQTGSIVVHDGVMDIAKALRAGDIAPVVAQVRLVGINRRAARYYVRTITAHRPA</sequence>
<proteinExistence type="predicted"/>
<accession>A0A7U3UQ53</accession>
<dbReference type="AlphaFoldDB" id="A0A7U3UQ53"/>
<reference evidence="1 2" key="4">
    <citation type="journal article" date="2020" name="Sci. Rep.">
        <title>beta-carboline chemical signals induce reveromycin production through a LuxR family regulator in Streptomyces sp. SN-593.</title>
        <authorList>
            <person name="Panthee S."/>
            <person name="Kito N."/>
            <person name="Hayashi T."/>
            <person name="Shimizu T."/>
            <person name="Ishikawa J."/>
            <person name="Hamamoto H."/>
            <person name="Osada H."/>
            <person name="Takahashi S."/>
        </authorList>
    </citation>
    <scope>NUCLEOTIDE SEQUENCE [LARGE SCALE GENOMIC DNA]</scope>
    <source>
        <strain evidence="1 2">SN-593</strain>
    </source>
</reference>
<dbReference type="RefSeq" id="WP_202234487.1">
    <property type="nucleotide sequence ID" value="NZ_AP018365.1"/>
</dbReference>
<gene>
    <name evidence="1" type="ORF">RVR_4464</name>
</gene>
<dbReference type="EMBL" id="AP018365">
    <property type="protein sequence ID" value="BBA98325.1"/>
    <property type="molecule type" value="Genomic_DNA"/>
</dbReference>
<reference evidence="1 2" key="3">
    <citation type="journal article" date="2011" name="Nat. Chem. Biol.">
        <title>Reveromycin A biosynthesis uses RevG and RevJ for stereospecific spiroacetal formation.</title>
        <authorList>
            <person name="Takahashi S."/>
            <person name="Toyoda A."/>
            <person name="Sekiyama Y."/>
            <person name="Takagi H."/>
            <person name="Nogawa T."/>
            <person name="Uramoto M."/>
            <person name="Suzuki R."/>
            <person name="Koshino H."/>
            <person name="Kumano T."/>
            <person name="Panthee S."/>
            <person name="Dairi T."/>
            <person name="Ishikawa J."/>
            <person name="Ikeda H."/>
            <person name="Sakaki Y."/>
            <person name="Osada H."/>
        </authorList>
    </citation>
    <scope>NUCLEOTIDE SEQUENCE [LARGE SCALE GENOMIC DNA]</scope>
    <source>
        <strain evidence="1 2">SN-593</strain>
    </source>
</reference>
<reference evidence="1 2" key="2">
    <citation type="journal article" date="2011" name="J. Antibiot.">
        <title>Furaquinocins I and J: novel polyketide isoprenoid hybrid compounds from Streptomyces reveromyceticus SN-593.</title>
        <authorList>
            <person name="Panthee S."/>
            <person name="Takahashi S."/>
            <person name="Takagi H."/>
            <person name="Nogawa T."/>
            <person name="Oowada E."/>
            <person name="Uramoto M."/>
            <person name="Osada H."/>
        </authorList>
    </citation>
    <scope>NUCLEOTIDE SEQUENCE [LARGE SCALE GENOMIC DNA]</scope>
    <source>
        <strain evidence="1 2">SN-593</strain>
    </source>
</reference>
<evidence type="ECO:0000313" key="2">
    <source>
        <dbReference type="Proteomes" id="UP000595703"/>
    </source>
</evidence>
<name>A0A7U3UQ53_9ACTN</name>
<reference evidence="1 2" key="1">
    <citation type="journal article" date="2010" name="J. Bacteriol.">
        <title>Biochemical characterization of a novel indole prenyltransferase from Streptomyces sp. SN-593.</title>
        <authorList>
            <person name="Takahashi S."/>
            <person name="Takagi H."/>
            <person name="Toyoda A."/>
            <person name="Uramoto M."/>
            <person name="Nogawa T."/>
            <person name="Ueki M."/>
            <person name="Sakaki Y."/>
            <person name="Osada H."/>
        </authorList>
    </citation>
    <scope>NUCLEOTIDE SEQUENCE [LARGE SCALE GENOMIC DNA]</scope>
    <source>
        <strain evidence="1 2">SN-593</strain>
    </source>
</reference>